<dbReference type="InterPro" id="IPR036236">
    <property type="entry name" value="Znf_C2H2_sf"/>
</dbReference>
<evidence type="ECO:0000256" key="1">
    <source>
        <dbReference type="ARBA" id="ARBA00022723"/>
    </source>
</evidence>
<evidence type="ECO:0000259" key="7">
    <source>
        <dbReference type="PROSITE" id="PS50157"/>
    </source>
</evidence>
<dbReference type="Gene3D" id="3.30.160.60">
    <property type="entry name" value="Classic Zinc Finger"/>
    <property type="match status" value="6"/>
</dbReference>
<dbReference type="GO" id="GO:0008270">
    <property type="term" value="F:zinc ion binding"/>
    <property type="evidence" value="ECO:0007669"/>
    <property type="project" value="UniProtKB-KW"/>
</dbReference>
<keyword evidence="9" id="KW-1185">Reference proteome</keyword>
<dbReference type="AlphaFoldDB" id="A0A8S4F088"/>
<keyword evidence="4" id="KW-0862">Zinc</keyword>
<evidence type="ECO:0000256" key="2">
    <source>
        <dbReference type="ARBA" id="ARBA00022737"/>
    </source>
</evidence>
<dbReference type="GO" id="GO:0005634">
    <property type="term" value="C:nucleus"/>
    <property type="evidence" value="ECO:0007669"/>
    <property type="project" value="TreeGrafter"/>
</dbReference>
<evidence type="ECO:0000313" key="8">
    <source>
        <dbReference type="EMBL" id="CAG9120228.1"/>
    </source>
</evidence>
<dbReference type="PROSITE" id="PS00028">
    <property type="entry name" value="ZINC_FINGER_C2H2_1"/>
    <property type="match status" value="7"/>
</dbReference>
<dbReference type="PANTHER" id="PTHR24379:SF127">
    <property type="entry name" value="BLOODY FINGERS-RELATED"/>
    <property type="match status" value="1"/>
</dbReference>
<protein>
    <submittedName>
        <fullName evidence="8">(diamondback moth) hypothetical protein</fullName>
    </submittedName>
</protein>
<reference evidence="8" key="1">
    <citation type="submission" date="2020-11" db="EMBL/GenBank/DDBJ databases">
        <authorList>
            <person name="Whiteford S."/>
        </authorList>
    </citation>
    <scope>NUCLEOTIDE SEQUENCE</scope>
</reference>
<evidence type="ECO:0000256" key="5">
    <source>
        <dbReference type="PROSITE-ProRule" id="PRU00042"/>
    </source>
</evidence>
<dbReference type="Pfam" id="PF12874">
    <property type="entry name" value="zf-met"/>
    <property type="match status" value="2"/>
</dbReference>
<dbReference type="InterPro" id="IPR013087">
    <property type="entry name" value="Znf_C2H2_type"/>
</dbReference>
<feature type="domain" description="C2H2-type" evidence="7">
    <location>
        <begin position="555"/>
        <end position="583"/>
    </location>
</feature>
<dbReference type="Pfam" id="PF00096">
    <property type="entry name" value="zf-C2H2"/>
    <property type="match status" value="2"/>
</dbReference>
<dbReference type="SMART" id="SM00355">
    <property type="entry name" value="ZnF_C2H2"/>
    <property type="match status" value="11"/>
</dbReference>
<dbReference type="GO" id="GO:0000981">
    <property type="term" value="F:DNA-binding transcription factor activity, RNA polymerase II-specific"/>
    <property type="evidence" value="ECO:0007669"/>
    <property type="project" value="TreeGrafter"/>
</dbReference>
<dbReference type="GO" id="GO:0000977">
    <property type="term" value="F:RNA polymerase II transcription regulatory region sequence-specific DNA binding"/>
    <property type="evidence" value="ECO:0007669"/>
    <property type="project" value="TreeGrafter"/>
</dbReference>
<evidence type="ECO:0000256" key="4">
    <source>
        <dbReference type="ARBA" id="ARBA00022833"/>
    </source>
</evidence>
<keyword evidence="2" id="KW-0677">Repeat</keyword>
<keyword evidence="1" id="KW-0479">Metal-binding</keyword>
<feature type="domain" description="C2H2-type" evidence="7">
    <location>
        <begin position="467"/>
        <end position="490"/>
    </location>
</feature>
<evidence type="ECO:0000313" key="9">
    <source>
        <dbReference type="Proteomes" id="UP000653454"/>
    </source>
</evidence>
<keyword evidence="6" id="KW-0175">Coiled coil</keyword>
<accession>A0A8S4F088</accession>
<feature type="domain" description="C2H2-type" evidence="7">
    <location>
        <begin position="409"/>
        <end position="436"/>
    </location>
</feature>
<feature type="domain" description="C2H2-type" evidence="7">
    <location>
        <begin position="380"/>
        <end position="408"/>
    </location>
</feature>
<keyword evidence="3 5" id="KW-0863">Zinc-finger</keyword>
<dbReference type="SUPFAM" id="SSF57667">
    <property type="entry name" value="beta-beta-alpha zinc fingers"/>
    <property type="match status" value="3"/>
</dbReference>
<dbReference type="EMBL" id="CAJHNJ030000023">
    <property type="protein sequence ID" value="CAG9120228.1"/>
    <property type="molecule type" value="Genomic_DNA"/>
</dbReference>
<evidence type="ECO:0000256" key="3">
    <source>
        <dbReference type="ARBA" id="ARBA00022771"/>
    </source>
</evidence>
<proteinExistence type="predicted"/>
<feature type="domain" description="C2H2-type" evidence="7">
    <location>
        <begin position="496"/>
        <end position="524"/>
    </location>
</feature>
<evidence type="ECO:0000256" key="6">
    <source>
        <dbReference type="SAM" id="Coils"/>
    </source>
</evidence>
<gene>
    <name evidence="8" type="ORF">PLXY2_LOCUS7077</name>
</gene>
<feature type="domain" description="C2H2-type" evidence="7">
    <location>
        <begin position="527"/>
        <end position="554"/>
    </location>
</feature>
<dbReference type="PANTHER" id="PTHR24379">
    <property type="entry name" value="KRAB AND ZINC FINGER DOMAIN-CONTAINING"/>
    <property type="match status" value="1"/>
</dbReference>
<dbReference type="PROSITE" id="PS50157">
    <property type="entry name" value="ZINC_FINGER_C2H2_2"/>
    <property type="match status" value="6"/>
</dbReference>
<name>A0A8S4F088_PLUXY</name>
<organism evidence="8 9">
    <name type="scientific">Plutella xylostella</name>
    <name type="common">Diamondback moth</name>
    <name type="synonym">Plutella maculipennis</name>
    <dbReference type="NCBI Taxonomy" id="51655"/>
    <lineage>
        <taxon>Eukaryota</taxon>
        <taxon>Metazoa</taxon>
        <taxon>Ecdysozoa</taxon>
        <taxon>Arthropoda</taxon>
        <taxon>Hexapoda</taxon>
        <taxon>Insecta</taxon>
        <taxon>Pterygota</taxon>
        <taxon>Neoptera</taxon>
        <taxon>Endopterygota</taxon>
        <taxon>Lepidoptera</taxon>
        <taxon>Glossata</taxon>
        <taxon>Ditrysia</taxon>
        <taxon>Yponomeutoidea</taxon>
        <taxon>Plutellidae</taxon>
        <taxon>Plutella</taxon>
    </lineage>
</organism>
<feature type="coiled-coil region" evidence="6">
    <location>
        <begin position="137"/>
        <end position="164"/>
    </location>
</feature>
<dbReference type="Proteomes" id="UP000653454">
    <property type="component" value="Unassembled WGS sequence"/>
</dbReference>
<sequence length="583" mass="68635">MTDLCAFCLSKDRILTPLQDKYWLNLLSLLPIEETLYFKHLHTKFSLKLCWECRTKIYKSSQFAKNSQKSLRVLESYLTYSIGQEPQSLSTLSKSTVLIEEYPPKKSQDLVVEVEKNRDNDKRSSDYVKQETKELVKEEQSKLLSNETNECKEYENEDTIKEENDDDDHFTDNFEDLLNSSNLYVGPLETTDSKRNSTRSKTKLKFTPNVVKAKKKVVKKKIYKEDANKSTAEIDVFDKFSKVVMTEEEMQKNREIKRNTPNYRRIAMKCDTCVLGFNKKETFDEHILKKHHKKNGSIVCPVCQIRFTNVETMDRHKNKHYTYYTCKLCKYETVNLSFAISHCKEKHKDDSCERIHCRECTEVCKSLEDLSQHMQTQHLVICNECGDKFKGKDVLRAHLRRIHARSTPFTCATCRRTFRSAARLQAHVARHGDRSLSYCAPCRQQFKNIYVYRRHLVTSAQHVKDTYQCSECDKKFATKVYLKTHFEFFHLKLSKFKCQVCDTLLMTKWKLKNHMQLYHGLERRRDHACADCGKKFFTSATLKSHQLTHSSARLFMCAVCGDTFKQRPSLYTHVRRTHNHQKT</sequence>
<comment type="caution">
    <text evidence="8">The sequence shown here is derived from an EMBL/GenBank/DDBJ whole genome shotgun (WGS) entry which is preliminary data.</text>
</comment>